<comment type="caution">
    <text evidence="3">The sequence shown here is derived from an EMBL/GenBank/DDBJ whole genome shotgun (WGS) entry which is preliminary data.</text>
</comment>
<protein>
    <submittedName>
        <fullName evidence="3">Uncharacterized protein</fullName>
    </submittedName>
</protein>
<sequence length="259" mass="29080">TIRINIDEELRAVDDLLQGPAQFTEKMTEQFTIDLMKQYGAALEQFVEAEEKISPSIQYMIWPNGSVECISTHDQIVNENGEYRGAIFPAAEIYRHRMQELTTPLIEALAAQGVRERVAVDFLATRDGADQEWELNGLELNIRKSGTTHPMEWTRLLTGAIYDSTSGLLKMDDGTEVYYCASEYGYVRNDISSSVERFLDAAADAGLLFDNDTKEGIQFHLLTNLSIGKVGFTAIGHTPERATEFYNAFFETLGDSSHK</sequence>
<gene>
    <name evidence="3" type="ORF">CO179_01280</name>
</gene>
<dbReference type="InterPro" id="IPR056855">
    <property type="entry name" value="ATP-grasp_IQCH"/>
</dbReference>
<name>A0A2M7X3T7_UNCKA</name>
<dbReference type="Proteomes" id="UP000231195">
    <property type="component" value="Unassembled WGS sequence"/>
</dbReference>
<proteinExistence type="predicted"/>
<dbReference type="EMBL" id="PFWZ01000055">
    <property type="protein sequence ID" value="PJA40836.1"/>
    <property type="molecule type" value="Genomic_DNA"/>
</dbReference>
<feature type="domain" description="IQCH-like ATP-grasp" evidence="2">
    <location>
        <begin position="34"/>
        <end position="159"/>
    </location>
</feature>
<dbReference type="InterPro" id="IPR041356">
    <property type="entry name" value="PGM1_C"/>
</dbReference>
<dbReference type="Pfam" id="PF18105">
    <property type="entry name" value="PGM1_C"/>
    <property type="match status" value="1"/>
</dbReference>
<dbReference type="AlphaFoldDB" id="A0A2M7X3T7"/>
<accession>A0A2M7X3T7</accession>
<dbReference type="Pfam" id="PF24923">
    <property type="entry name" value="ATP-grasp_IQCH"/>
    <property type="match status" value="1"/>
</dbReference>
<evidence type="ECO:0000259" key="1">
    <source>
        <dbReference type="Pfam" id="PF18105"/>
    </source>
</evidence>
<reference evidence="4" key="1">
    <citation type="submission" date="2017-09" db="EMBL/GenBank/DDBJ databases">
        <title>Depth-based differentiation of microbial function through sediment-hosted aquifers and enrichment of novel symbionts in the deep terrestrial subsurface.</title>
        <authorList>
            <person name="Probst A.J."/>
            <person name="Ladd B."/>
            <person name="Jarett J.K."/>
            <person name="Geller-Mcgrath D.E."/>
            <person name="Sieber C.M.K."/>
            <person name="Emerson J.B."/>
            <person name="Anantharaman K."/>
            <person name="Thomas B.C."/>
            <person name="Malmstrom R."/>
            <person name="Stieglmeier M."/>
            <person name="Klingl A."/>
            <person name="Woyke T."/>
            <person name="Ryan C.M."/>
            <person name="Banfield J.F."/>
        </authorList>
    </citation>
    <scope>NUCLEOTIDE SEQUENCE [LARGE SCALE GENOMIC DNA]</scope>
</reference>
<feature type="domain" description="PGM1 C-terminal" evidence="1">
    <location>
        <begin position="199"/>
        <end position="246"/>
    </location>
</feature>
<feature type="non-terminal residue" evidence="3">
    <location>
        <position position="1"/>
    </location>
</feature>
<evidence type="ECO:0000313" key="3">
    <source>
        <dbReference type="EMBL" id="PJA40836.1"/>
    </source>
</evidence>
<organism evidence="3 4">
    <name type="scientific">candidate division WWE3 bacterium CG_4_9_14_3_um_filter_39_7</name>
    <dbReference type="NCBI Taxonomy" id="1975080"/>
    <lineage>
        <taxon>Bacteria</taxon>
        <taxon>Katanobacteria</taxon>
    </lineage>
</organism>
<evidence type="ECO:0000313" key="4">
    <source>
        <dbReference type="Proteomes" id="UP000231195"/>
    </source>
</evidence>
<evidence type="ECO:0000259" key="2">
    <source>
        <dbReference type="Pfam" id="PF24923"/>
    </source>
</evidence>